<evidence type="ECO:0000313" key="1">
    <source>
        <dbReference type="EMBL" id="NAY93432.1"/>
    </source>
</evidence>
<gene>
    <name evidence="1" type="ORF">GTQ34_16090</name>
</gene>
<proteinExistence type="predicted"/>
<organism evidence="1 2">
    <name type="scientific">Flagellimonas ochracea</name>
    <dbReference type="NCBI Taxonomy" id="2696472"/>
    <lineage>
        <taxon>Bacteria</taxon>
        <taxon>Pseudomonadati</taxon>
        <taxon>Bacteroidota</taxon>
        <taxon>Flavobacteriia</taxon>
        <taxon>Flavobacteriales</taxon>
        <taxon>Flavobacteriaceae</taxon>
        <taxon>Flagellimonas</taxon>
    </lineage>
</organism>
<reference evidence="1" key="1">
    <citation type="submission" date="2020-01" db="EMBL/GenBank/DDBJ databases">
        <title>Muricauda ochracea sp. nov., isolated from a tidal flat of Garorim bay in Korea.</title>
        <authorList>
            <person name="Kim D."/>
            <person name="Yoo Y."/>
            <person name="Kim J.-J."/>
        </authorList>
    </citation>
    <scope>NUCLEOTIDE SEQUENCE</scope>
    <source>
        <strain evidence="1">JGD-17</strain>
    </source>
</reference>
<comment type="caution">
    <text evidence="1">The sequence shown here is derived from an EMBL/GenBank/DDBJ whole genome shotgun (WGS) entry which is preliminary data.</text>
</comment>
<evidence type="ECO:0000313" key="2">
    <source>
        <dbReference type="Proteomes" id="UP000667650"/>
    </source>
</evidence>
<keyword evidence="2" id="KW-1185">Reference proteome</keyword>
<name>A0A964TEF3_9FLAO</name>
<dbReference type="Proteomes" id="UP000667650">
    <property type="component" value="Unassembled WGS sequence"/>
</dbReference>
<dbReference type="AlphaFoldDB" id="A0A964TEF3"/>
<sequence>MKNINDKSLLSIIKIGHDVSMCEKGISLDTAIKKSKYKNIRPFLTAEILESLIAKHEYLINDWVRYSEDKRTHGGFYIGKNEIRSCKNPAFKSNYDSMSQTIANYILKELDYWTNEN</sequence>
<dbReference type="EMBL" id="JAAABI010000011">
    <property type="protein sequence ID" value="NAY93432.1"/>
    <property type="molecule type" value="Genomic_DNA"/>
</dbReference>
<dbReference type="RefSeq" id="WP_166524842.1">
    <property type="nucleotide sequence ID" value="NZ_JAAABI010000011.1"/>
</dbReference>
<accession>A0A964TEF3</accession>
<protein>
    <submittedName>
        <fullName evidence="1">Uncharacterized protein</fullName>
    </submittedName>
</protein>